<evidence type="ECO:0000313" key="2">
    <source>
        <dbReference type="EMBL" id="KAK7481750.1"/>
    </source>
</evidence>
<evidence type="ECO:0000313" key="3">
    <source>
        <dbReference type="Proteomes" id="UP001519460"/>
    </source>
</evidence>
<sequence>MRAFCFLPPSFPPFLSPLPPLPCHHCRVPYTPRALNKRQGNRRVTAKRRNSMGQWSLRLLRGARLVSPKDRLKSLVGPTPSSRPPRGSTGERPAPTHNLMFRAGSLACQCPPITRRSPPEWKKCSDCLEYSK</sequence>
<feature type="compositionally biased region" description="Low complexity" evidence="1">
    <location>
        <begin position="77"/>
        <end position="93"/>
    </location>
</feature>
<keyword evidence="3" id="KW-1185">Reference proteome</keyword>
<name>A0ABD0K4C1_9CAEN</name>
<evidence type="ECO:0008006" key="4">
    <source>
        <dbReference type="Google" id="ProtNLM"/>
    </source>
</evidence>
<dbReference type="EMBL" id="JACVVK020000257">
    <property type="protein sequence ID" value="KAK7481750.1"/>
    <property type="molecule type" value="Genomic_DNA"/>
</dbReference>
<reference evidence="2 3" key="1">
    <citation type="journal article" date="2023" name="Sci. Data">
        <title>Genome assembly of the Korean intertidal mud-creeper Batillaria attramentaria.</title>
        <authorList>
            <person name="Patra A.K."/>
            <person name="Ho P.T."/>
            <person name="Jun S."/>
            <person name="Lee S.J."/>
            <person name="Kim Y."/>
            <person name="Won Y.J."/>
        </authorList>
    </citation>
    <scope>NUCLEOTIDE SEQUENCE [LARGE SCALE GENOMIC DNA]</scope>
    <source>
        <strain evidence="2">Wonlab-2016</strain>
    </source>
</reference>
<feature type="region of interest" description="Disordered" evidence="1">
    <location>
        <begin position="68"/>
        <end position="98"/>
    </location>
</feature>
<comment type="caution">
    <text evidence="2">The sequence shown here is derived from an EMBL/GenBank/DDBJ whole genome shotgun (WGS) entry which is preliminary data.</text>
</comment>
<dbReference type="Proteomes" id="UP001519460">
    <property type="component" value="Unassembled WGS sequence"/>
</dbReference>
<accession>A0ABD0K4C1</accession>
<dbReference type="AlphaFoldDB" id="A0ABD0K4C1"/>
<protein>
    <recommendedName>
        <fullName evidence="4">Secreted protein</fullName>
    </recommendedName>
</protein>
<organism evidence="2 3">
    <name type="scientific">Batillaria attramentaria</name>
    <dbReference type="NCBI Taxonomy" id="370345"/>
    <lineage>
        <taxon>Eukaryota</taxon>
        <taxon>Metazoa</taxon>
        <taxon>Spiralia</taxon>
        <taxon>Lophotrochozoa</taxon>
        <taxon>Mollusca</taxon>
        <taxon>Gastropoda</taxon>
        <taxon>Caenogastropoda</taxon>
        <taxon>Sorbeoconcha</taxon>
        <taxon>Cerithioidea</taxon>
        <taxon>Batillariidae</taxon>
        <taxon>Batillaria</taxon>
    </lineage>
</organism>
<gene>
    <name evidence="2" type="ORF">BaRGS_00026998</name>
</gene>
<evidence type="ECO:0000256" key="1">
    <source>
        <dbReference type="SAM" id="MobiDB-lite"/>
    </source>
</evidence>
<proteinExistence type="predicted"/>